<dbReference type="GO" id="GO:0004252">
    <property type="term" value="F:serine-type endopeptidase activity"/>
    <property type="evidence" value="ECO:0007669"/>
    <property type="project" value="InterPro"/>
</dbReference>
<feature type="domain" description="Peptidase S1" evidence="3">
    <location>
        <begin position="23"/>
        <end position="269"/>
    </location>
</feature>
<dbReference type="OrthoDB" id="6380398at2759"/>
<dbReference type="PROSITE" id="PS00134">
    <property type="entry name" value="TRYPSIN_HIS"/>
    <property type="match status" value="1"/>
</dbReference>
<dbReference type="SMART" id="SM00020">
    <property type="entry name" value="Tryp_SPc"/>
    <property type="match status" value="1"/>
</dbReference>
<dbReference type="PROSITE" id="PS50240">
    <property type="entry name" value="TRYPSIN_DOM"/>
    <property type="match status" value="1"/>
</dbReference>
<dbReference type="InterPro" id="IPR001314">
    <property type="entry name" value="Peptidase_S1A"/>
</dbReference>
<gene>
    <name evidence="4" type="ORF">DL89DRAFT_185215</name>
</gene>
<dbReference type="GO" id="GO:0006508">
    <property type="term" value="P:proteolysis"/>
    <property type="evidence" value="ECO:0007669"/>
    <property type="project" value="UniProtKB-KW"/>
</dbReference>
<dbReference type="Gene3D" id="2.40.10.10">
    <property type="entry name" value="Trypsin-like serine proteases"/>
    <property type="match status" value="1"/>
</dbReference>
<evidence type="ECO:0000313" key="4">
    <source>
        <dbReference type="EMBL" id="ORX68857.1"/>
    </source>
</evidence>
<evidence type="ECO:0000256" key="2">
    <source>
        <dbReference type="SAM" id="SignalP"/>
    </source>
</evidence>
<dbReference type="PRINTS" id="PR00722">
    <property type="entry name" value="CHYMOTRYPSIN"/>
</dbReference>
<protein>
    <submittedName>
        <fullName evidence="4">Trypsin-like serine protease</fullName>
    </submittedName>
</protein>
<feature type="signal peptide" evidence="2">
    <location>
        <begin position="1"/>
        <end position="17"/>
    </location>
</feature>
<name>A0A1Y1W5S0_9FUNG</name>
<dbReference type="GeneID" id="63800594"/>
<keyword evidence="5" id="KW-1185">Reference proteome</keyword>
<dbReference type="PANTHER" id="PTHR24260">
    <property type="match status" value="1"/>
</dbReference>
<feature type="chain" id="PRO_5012711302" evidence="2">
    <location>
        <begin position="18"/>
        <end position="299"/>
    </location>
</feature>
<dbReference type="EMBL" id="MCFD01000009">
    <property type="protein sequence ID" value="ORX68857.1"/>
    <property type="molecule type" value="Genomic_DNA"/>
</dbReference>
<dbReference type="Proteomes" id="UP000193922">
    <property type="component" value="Unassembled WGS sequence"/>
</dbReference>
<comment type="caution">
    <text evidence="4">The sequence shown here is derived from an EMBL/GenBank/DDBJ whole genome shotgun (WGS) entry which is preliminary data.</text>
</comment>
<accession>A0A1Y1W5S0</accession>
<dbReference type="SUPFAM" id="SSF50494">
    <property type="entry name" value="Trypsin-like serine proteases"/>
    <property type="match status" value="1"/>
</dbReference>
<dbReference type="InterPro" id="IPR001254">
    <property type="entry name" value="Trypsin_dom"/>
</dbReference>
<dbReference type="CDD" id="cd00190">
    <property type="entry name" value="Tryp_SPc"/>
    <property type="match status" value="1"/>
</dbReference>
<dbReference type="AlphaFoldDB" id="A0A1Y1W5S0"/>
<reference evidence="4 5" key="1">
    <citation type="submission" date="2016-07" db="EMBL/GenBank/DDBJ databases">
        <title>Pervasive Adenine N6-methylation of Active Genes in Fungi.</title>
        <authorList>
            <consortium name="DOE Joint Genome Institute"/>
            <person name="Mondo S.J."/>
            <person name="Dannebaum R.O."/>
            <person name="Kuo R.C."/>
            <person name="Labutti K."/>
            <person name="Haridas S."/>
            <person name="Kuo A."/>
            <person name="Salamov A."/>
            <person name="Ahrendt S.R."/>
            <person name="Lipzen A."/>
            <person name="Sullivan W."/>
            <person name="Andreopoulos W.B."/>
            <person name="Clum A."/>
            <person name="Lindquist E."/>
            <person name="Daum C."/>
            <person name="Ramamoorthy G.K."/>
            <person name="Gryganskyi A."/>
            <person name="Culley D."/>
            <person name="Magnuson J.K."/>
            <person name="James T.Y."/>
            <person name="O'Malley M.A."/>
            <person name="Stajich J.E."/>
            <person name="Spatafora J.W."/>
            <person name="Visel A."/>
            <person name="Grigoriev I.V."/>
        </authorList>
    </citation>
    <scope>NUCLEOTIDE SEQUENCE [LARGE SCALE GENOMIC DNA]</scope>
    <source>
        <strain evidence="4 5">ATCC 12442</strain>
    </source>
</reference>
<organism evidence="4 5">
    <name type="scientific">Linderina pennispora</name>
    <dbReference type="NCBI Taxonomy" id="61395"/>
    <lineage>
        <taxon>Eukaryota</taxon>
        <taxon>Fungi</taxon>
        <taxon>Fungi incertae sedis</taxon>
        <taxon>Zoopagomycota</taxon>
        <taxon>Kickxellomycotina</taxon>
        <taxon>Kickxellomycetes</taxon>
        <taxon>Kickxellales</taxon>
        <taxon>Kickxellaceae</taxon>
        <taxon>Linderina</taxon>
    </lineage>
</organism>
<evidence type="ECO:0000259" key="3">
    <source>
        <dbReference type="PROSITE" id="PS50240"/>
    </source>
</evidence>
<dbReference type="PANTHER" id="PTHR24260:SF136">
    <property type="entry name" value="GH08193P-RELATED"/>
    <property type="match status" value="1"/>
</dbReference>
<dbReference type="RefSeq" id="XP_040742639.1">
    <property type="nucleotide sequence ID" value="XM_040883946.1"/>
</dbReference>
<dbReference type="InterPro" id="IPR051333">
    <property type="entry name" value="CLIP_Serine_Protease"/>
</dbReference>
<dbReference type="InterPro" id="IPR043504">
    <property type="entry name" value="Peptidase_S1_PA_chymotrypsin"/>
</dbReference>
<dbReference type="Pfam" id="PF00089">
    <property type="entry name" value="Trypsin"/>
    <property type="match status" value="1"/>
</dbReference>
<dbReference type="FunFam" id="2.40.10.10:FF:000068">
    <property type="entry name" value="transmembrane protease serine 2"/>
    <property type="match status" value="1"/>
</dbReference>
<keyword evidence="4" id="KW-0645">Protease</keyword>
<keyword evidence="4" id="KW-0378">Hydrolase</keyword>
<sequence>MFAHISMFLVFFWPSLCSPVIRVTNGTAVDQGQAPFFVRIIALSSERSAELCGGTIIDQTTVITAAHCVMPPRDPILHQASAIEIYYGNVNTKQQSLTHATAVYVHPDYNTFTLENDIAVLKTKPFEYAADAVQPAPIYNGNVWPLYQMEIYGWGLRVTGGSAQDLAPSLLTNKVYISFPSDCRAIDARYSSANGPTICANNNYNKGVDVCSGDSGQGTVIRRHGTAYIAGLVSYGTDANGRLTCGEPGSFGIYTHIWRYVSWITTIANTTYTAGPLPSVLVAPPAAPTPTRCILGYCL</sequence>
<keyword evidence="2" id="KW-0732">Signal</keyword>
<evidence type="ECO:0000256" key="1">
    <source>
        <dbReference type="ARBA" id="ARBA00023157"/>
    </source>
</evidence>
<proteinExistence type="predicted"/>
<dbReference type="InterPro" id="IPR018114">
    <property type="entry name" value="TRYPSIN_HIS"/>
</dbReference>
<dbReference type="STRING" id="61395.A0A1Y1W5S0"/>
<keyword evidence="1" id="KW-1015">Disulfide bond</keyword>
<dbReference type="InterPro" id="IPR009003">
    <property type="entry name" value="Peptidase_S1_PA"/>
</dbReference>
<evidence type="ECO:0000313" key="5">
    <source>
        <dbReference type="Proteomes" id="UP000193922"/>
    </source>
</evidence>